<evidence type="ECO:0000313" key="3">
    <source>
        <dbReference type="Proteomes" id="UP000076154"/>
    </source>
</evidence>
<sequence>MSSLAHNMQNLTAVSHLILTGMPQASGSLQLDESNTPAPRKTKRQKSPRVPMPLEVPNLRTPGRKLYYGFDVDRAWLVQYAETYWDDYMGTEVDEVEDDAKISSAVYMLETQTGVANIDYGIGLPNDTSTANGTALDENGFVPLITVCSSRRGSYFRRPTQAQFNRLQAILGPGRRAHWWIDAEPDY</sequence>
<evidence type="ECO:0000256" key="1">
    <source>
        <dbReference type="SAM" id="MobiDB-lite"/>
    </source>
</evidence>
<dbReference type="AlphaFoldDB" id="A0A369JKK0"/>
<dbReference type="EMBL" id="LUEZ02000053">
    <property type="protein sequence ID" value="RDB21852.1"/>
    <property type="molecule type" value="Genomic_DNA"/>
</dbReference>
<dbReference type="OrthoDB" id="3033369at2759"/>
<feature type="region of interest" description="Disordered" evidence="1">
    <location>
        <begin position="27"/>
        <end position="56"/>
    </location>
</feature>
<gene>
    <name evidence="2" type="ORF">Hypma_010864</name>
</gene>
<proteinExistence type="predicted"/>
<keyword evidence="3" id="KW-1185">Reference proteome</keyword>
<feature type="compositionally biased region" description="Polar residues" evidence="1">
    <location>
        <begin position="27"/>
        <end position="37"/>
    </location>
</feature>
<dbReference type="Proteomes" id="UP000076154">
    <property type="component" value="Unassembled WGS sequence"/>
</dbReference>
<name>A0A369JKK0_HYPMA</name>
<accession>A0A369JKK0</accession>
<organism evidence="2 3">
    <name type="scientific">Hypsizygus marmoreus</name>
    <name type="common">White beech mushroom</name>
    <name type="synonym">Agaricus marmoreus</name>
    <dbReference type="NCBI Taxonomy" id="39966"/>
    <lineage>
        <taxon>Eukaryota</taxon>
        <taxon>Fungi</taxon>
        <taxon>Dikarya</taxon>
        <taxon>Basidiomycota</taxon>
        <taxon>Agaricomycotina</taxon>
        <taxon>Agaricomycetes</taxon>
        <taxon>Agaricomycetidae</taxon>
        <taxon>Agaricales</taxon>
        <taxon>Tricholomatineae</taxon>
        <taxon>Lyophyllaceae</taxon>
        <taxon>Hypsizygus</taxon>
    </lineage>
</organism>
<dbReference type="InParanoid" id="A0A369JKK0"/>
<evidence type="ECO:0000313" key="2">
    <source>
        <dbReference type="EMBL" id="RDB21852.1"/>
    </source>
</evidence>
<reference evidence="2" key="1">
    <citation type="submission" date="2018-04" db="EMBL/GenBank/DDBJ databases">
        <title>Whole genome sequencing of Hypsizygus marmoreus.</title>
        <authorList>
            <person name="Choi I.-G."/>
            <person name="Min B."/>
            <person name="Kim J.-G."/>
            <person name="Kim S."/>
            <person name="Oh Y.-L."/>
            <person name="Kong W.-S."/>
            <person name="Park H."/>
            <person name="Jeong J."/>
            <person name="Song E.-S."/>
        </authorList>
    </citation>
    <scope>NUCLEOTIDE SEQUENCE [LARGE SCALE GENOMIC DNA]</scope>
    <source>
        <strain evidence="2">51987-8</strain>
    </source>
</reference>
<protein>
    <submittedName>
        <fullName evidence="2">Uncharacterized protein</fullName>
    </submittedName>
</protein>
<comment type="caution">
    <text evidence="2">The sequence shown here is derived from an EMBL/GenBank/DDBJ whole genome shotgun (WGS) entry which is preliminary data.</text>
</comment>